<gene>
    <name evidence="1" type="ORF">L203_102881</name>
</gene>
<proteinExistence type="predicted"/>
<dbReference type="Proteomes" id="UP000094043">
    <property type="component" value="Chromosome 3"/>
</dbReference>
<organism evidence="1 2">
    <name type="scientific">Cryptococcus depauperatus CBS 7841</name>
    <dbReference type="NCBI Taxonomy" id="1295531"/>
    <lineage>
        <taxon>Eukaryota</taxon>
        <taxon>Fungi</taxon>
        <taxon>Dikarya</taxon>
        <taxon>Basidiomycota</taxon>
        <taxon>Agaricomycotina</taxon>
        <taxon>Tremellomycetes</taxon>
        <taxon>Tremellales</taxon>
        <taxon>Cryptococcaceae</taxon>
        <taxon>Cryptococcus</taxon>
    </lineage>
</organism>
<reference evidence="1" key="3">
    <citation type="submission" date="2024-01" db="EMBL/GenBank/DDBJ databases">
        <authorList>
            <person name="Coelho M.A."/>
            <person name="David-Palma M."/>
            <person name="Shea T."/>
            <person name="Sun S."/>
            <person name="Cuomo C.A."/>
            <person name="Heitman J."/>
        </authorList>
    </citation>
    <scope>NUCLEOTIDE SEQUENCE</scope>
    <source>
        <strain evidence="1">CBS 7841</strain>
    </source>
</reference>
<reference evidence="1" key="1">
    <citation type="submission" date="2016-06" db="EMBL/GenBank/DDBJ databases">
        <authorList>
            <person name="Cuomo C."/>
            <person name="Litvintseva A."/>
            <person name="Heitman J."/>
            <person name="Chen Y."/>
            <person name="Sun S."/>
            <person name="Springer D."/>
            <person name="Dromer F."/>
            <person name="Young S."/>
            <person name="Zeng Q."/>
            <person name="Chapman S."/>
            <person name="Gujja S."/>
            <person name="Saif S."/>
            <person name="Birren B."/>
        </authorList>
    </citation>
    <scope>NUCLEOTIDE SEQUENCE</scope>
    <source>
        <strain evidence="1">CBS 7841</strain>
    </source>
</reference>
<protein>
    <submittedName>
        <fullName evidence="1">Uncharacterized protein</fullName>
    </submittedName>
</protein>
<keyword evidence="2" id="KW-1185">Reference proteome</keyword>
<dbReference type="AlphaFoldDB" id="A0A1E3IBI7"/>
<dbReference type="KEGG" id="cdep:91087092"/>
<evidence type="ECO:0000313" key="2">
    <source>
        <dbReference type="Proteomes" id="UP000094043"/>
    </source>
</evidence>
<dbReference type="GeneID" id="91087092"/>
<accession>A0A1E3IBI7</accession>
<dbReference type="VEuPathDB" id="FungiDB:L203_04685"/>
<evidence type="ECO:0000313" key="1">
    <source>
        <dbReference type="EMBL" id="WVN87693.1"/>
    </source>
</evidence>
<dbReference type="OrthoDB" id="2011702at2759"/>
<sequence length="528" mass="58096">MPPQLLYHSSNPTLYPTTTLSSLLVLRFHSPVRVSSVRITPEGVRCLDSVGVTYPPEWSGQLLFNVTSSKPINALVSTFIKFQGEELPVEYPIDMPVGVASRMMMLRAPVDRLSISVYGYTDADGKDSWDYLEPMKEELIAIERRSEDFSWLWSWAGGSPIALLDILNPYTPESSVSCALECLDILSEVNESIFETAVKHRKALEYLSGRSSSPFYRKLLNNPRYALDPSMMDILPNDSPYKPFSCEDNNAKYAAAWKYLELGQPALQCLVGMKTTEEDLTRVEAGMKKSNLARIVDLGEQLATSCNGQGLGLILDILRSTDITTAVTWSYLARIIPKLTAICNTILEGQEKSLCIPIKYAEEVVRTLFLVSSEVVGGKLVFPAAKKLAVSYVYQLDESDPIRVVFTKPSQLIPLPDPSYDNPTTRALSRLAKAINCPSNSPSAAIHSLTPSSLLTFITPLLAESLSTALVPPFGLTPCSMYTSPEGQGASAWAGKVYTEHEFRSRDLVGLGVPQTGRAASKHVDEYA</sequence>
<reference evidence="1" key="2">
    <citation type="journal article" date="2022" name="Elife">
        <title>Obligate sexual reproduction of a homothallic fungus closely related to the Cryptococcus pathogenic species complex.</title>
        <authorList>
            <person name="Passer A.R."/>
            <person name="Clancey S.A."/>
            <person name="Shea T."/>
            <person name="David-Palma M."/>
            <person name="Averette A.F."/>
            <person name="Boekhout T."/>
            <person name="Porcel B.M."/>
            <person name="Nowrousian M."/>
            <person name="Cuomo C.A."/>
            <person name="Sun S."/>
            <person name="Heitman J."/>
            <person name="Coelho M.A."/>
        </authorList>
    </citation>
    <scope>NUCLEOTIDE SEQUENCE</scope>
    <source>
        <strain evidence="1">CBS 7841</strain>
    </source>
</reference>
<name>A0A1E3IBI7_9TREE</name>
<dbReference type="RefSeq" id="XP_066068393.1">
    <property type="nucleotide sequence ID" value="XM_066212296.1"/>
</dbReference>
<dbReference type="EMBL" id="CP143786">
    <property type="protein sequence ID" value="WVN87693.1"/>
    <property type="molecule type" value="Genomic_DNA"/>
</dbReference>